<dbReference type="InterPro" id="IPR010502">
    <property type="entry name" value="Carb-bd_dom_fam9"/>
</dbReference>
<dbReference type="SMART" id="SM00382">
    <property type="entry name" value="AAA"/>
    <property type="match status" value="2"/>
</dbReference>
<keyword evidence="12" id="KW-1185">Reference proteome</keyword>
<proteinExistence type="predicted"/>
<name>G5ADN6_PHYSP</name>
<protein>
    <recommendedName>
        <fullName evidence="10">ABC transporter domain-containing protein</fullName>
    </recommendedName>
</protein>
<dbReference type="Pfam" id="PF00005">
    <property type="entry name" value="ABC_tran"/>
    <property type="match status" value="2"/>
</dbReference>
<accession>G5ADN6</accession>
<organism evidence="11 12">
    <name type="scientific">Phytophthora sojae (strain P6497)</name>
    <name type="common">Soybean stem and root rot agent</name>
    <name type="synonym">Phytophthora megasperma f. sp. glycines</name>
    <dbReference type="NCBI Taxonomy" id="1094619"/>
    <lineage>
        <taxon>Eukaryota</taxon>
        <taxon>Sar</taxon>
        <taxon>Stramenopiles</taxon>
        <taxon>Oomycota</taxon>
        <taxon>Peronosporomycetes</taxon>
        <taxon>Peronosporales</taxon>
        <taxon>Peronosporaceae</taxon>
        <taxon>Phytophthora</taxon>
    </lineage>
</organism>
<feature type="region of interest" description="Disordered" evidence="8">
    <location>
        <begin position="235"/>
        <end position="265"/>
    </location>
</feature>
<dbReference type="GO" id="GO:0016020">
    <property type="term" value="C:membrane"/>
    <property type="evidence" value="ECO:0007669"/>
    <property type="project" value="UniProtKB-SubCell"/>
</dbReference>
<dbReference type="Gene3D" id="2.60.40.1190">
    <property type="match status" value="1"/>
</dbReference>
<dbReference type="Pfam" id="PF01061">
    <property type="entry name" value="ABC2_membrane"/>
    <property type="match status" value="2"/>
</dbReference>
<feature type="transmembrane region" description="Helical" evidence="9">
    <location>
        <begin position="1640"/>
        <end position="1665"/>
    </location>
</feature>
<keyword evidence="7 9" id="KW-0472">Membrane</keyword>
<evidence type="ECO:0000313" key="12">
    <source>
        <dbReference type="Proteomes" id="UP000002640"/>
    </source>
</evidence>
<dbReference type="InterPro" id="IPR003439">
    <property type="entry name" value="ABC_transporter-like_ATP-bd"/>
</dbReference>
<dbReference type="Proteomes" id="UP000002640">
    <property type="component" value="Unassembled WGS sequence"/>
</dbReference>
<feature type="domain" description="ABC transporter" evidence="10">
    <location>
        <begin position="592"/>
        <end position="848"/>
    </location>
</feature>
<feature type="region of interest" description="Disordered" evidence="8">
    <location>
        <begin position="428"/>
        <end position="506"/>
    </location>
</feature>
<dbReference type="FunFam" id="3.40.50.300:FF:000289">
    <property type="entry name" value="ABC transporter G family member 31"/>
    <property type="match status" value="1"/>
</dbReference>
<dbReference type="GO" id="GO:0016887">
    <property type="term" value="F:ATP hydrolysis activity"/>
    <property type="evidence" value="ECO:0007669"/>
    <property type="project" value="InterPro"/>
</dbReference>
<dbReference type="InterPro" id="IPR013525">
    <property type="entry name" value="ABC2_TM"/>
</dbReference>
<evidence type="ECO:0000259" key="10">
    <source>
        <dbReference type="PROSITE" id="PS50893"/>
    </source>
</evidence>
<evidence type="ECO:0000256" key="5">
    <source>
        <dbReference type="ARBA" id="ARBA00022840"/>
    </source>
</evidence>
<dbReference type="InterPro" id="IPR043926">
    <property type="entry name" value="ABCG_dom"/>
</dbReference>
<keyword evidence="2" id="KW-0813">Transport</keyword>
<dbReference type="CDD" id="cd09620">
    <property type="entry name" value="CBM9_like_3"/>
    <property type="match status" value="1"/>
</dbReference>
<evidence type="ECO:0000313" key="11">
    <source>
        <dbReference type="EMBL" id="EGZ06289.1"/>
    </source>
</evidence>
<reference evidence="11 12" key="1">
    <citation type="journal article" date="2006" name="Science">
        <title>Phytophthora genome sequences uncover evolutionary origins and mechanisms of pathogenesis.</title>
        <authorList>
            <person name="Tyler B.M."/>
            <person name="Tripathy S."/>
            <person name="Zhang X."/>
            <person name="Dehal P."/>
            <person name="Jiang R.H."/>
            <person name="Aerts A."/>
            <person name="Arredondo F.D."/>
            <person name="Baxter L."/>
            <person name="Bensasson D."/>
            <person name="Beynon J.L."/>
            <person name="Chapman J."/>
            <person name="Damasceno C.M."/>
            <person name="Dorrance A.E."/>
            <person name="Dou D."/>
            <person name="Dickerman A.W."/>
            <person name="Dubchak I.L."/>
            <person name="Garbelotto M."/>
            <person name="Gijzen M."/>
            <person name="Gordon S.G."/>
            <person name="Govers F."/>
            <person name="Grunwald N.J."/>
            <person name="Huang W."/>
            <person name="Ivors K.L."/>
            <person name="Jones R.W."/>
            <person name="Kamoun S."/>
            <person name="Krampis K."/>
            <person name="Lamour K.H."/>
            <person name="Lee M.K."/>
            <person name="McDonald W.H."/>
            <person name="Medina M."/>
            <person name="Meijer H.J."/>
            <person name="Nordberg E.K."/>
            <person name="Maclean D.J."/>
            <person name="Ospina-Giraldo M.D."/>
            <person name="Morris P.F."/>
            <person name="Phuntumart V."/>
            <person name="Putnam N.H."/>
            <person name="Rash S."/>
            <person name="Rose J.K."/>
            <person name="Sakihama Y."/>
            <person name="Salamov A.A."/>
            <person name="Savidor A."/>
            <person name="Scheuring C.F."/>
            <person name="Smith B.M."/>
            <person name="Sobral B.W."/>
            <person name="Terry A."/>
            <person name="Torto-Alalibo T.A."/>
            <person name="Win J."/>
            <person name="Xu Z."/>
            <person name="Zhang H."/>
            <person name="Grigoriev I.V."/>
            <person name="Rokhsar D.S."/>
            <person name="Boore J.L."/>
        </authorList>
    </citation>
    <scope>NUCLEOTIDE SEQUENCE [LARGE SCALE GENOMIC DNA]</scope>
    <source>
        <strain evidence="11 12">P6497</strain>
    </source>
</reference>
<dbReference type="GO" id="GO:0004553">
    <property type="term" value="F:hydrolase activity, hydrolyzing O-glycosyl compounds"/>
    <property type="evidence" value="ECO:0007669"/>
    <property type="project" value="InterPro"/>
</dbReference>
<evidence type="ECO:0000256" key="3">
    <source>
        <dbReference type="ARBA" id="ARBA00022692"/>
    </source>
</evidence>
<dbReference type="GO" id="GO:0140359">
    <property type="term" value="F:ABC-type transporter activity"/>
    <property type="evidence" value="ECO:0007669"/>
    <property type="project" value="InterPro"/>
</dbReference>
<dbReference type="PANTHER" id="PTHR19241">
    <property type="entry name" value="ATP-BINDING CASSETTE TRANSPORTER"/>
    <property type="match status" value="1"/>
</dbReference>
<dbReference type="EMBL" id="JH159164">
    <property type="protein sequence ID" value="EGZ06289.1"/>
    <property type="molecule type" value="Genomic_DNA"/>
</dbReference>
<dbReference type="InParanoid" id="G5ADN6"/>
<dbReference type="Gene3D" id="3.40.50.300">
    <property type="entry name" value="P-loop containing nucleotide triphosphate hydrolases"/>
    <property type="match status" value="2"/>
</dbReference>
<evidence type="ECO:0000256" key="7">
    <source>
        <dbReference type="ARBA" id="ARBA00023136"/>
    </source>
</evidence>
<keyword evidence="6 9" id="KW-1133">Transmembrane helix</keyword>
<keyword evidence="3 9" id="KW-0812">Transmembrane</keyword>
<dbReference type="RefSeq" id="XP_009538186.1">
    <property type="nucleotide sequence ID" value="XM_009539891.1"/>
</dbReference>
<dbReference type="GO" id="GO:0030246">
    <property type="term" value="F:carbohydrate binding"/>
    <property type="evidence" value="ECO:0007669"/>
    <property type="project" value="InterPro"/>
</dbReference>
<evidence type="ECO:0000256" key="8">
    <source>
        <dbReference type="SAM" id="MobiDB-lite"/>
    </source>
</evidence>
<evidence type="ECO:0000256" key="4">
    <source>
        <dbReference type="ARBA" id="ARBA00022741"/>
    </source>
</evidence>
<dbReference type="KEGG" id="psoj:PHYSODRAFT_341559"/>
<feature type="transmembrane region" description="Helical" evidence="9">
    <location>
        <begin position="1534"/>
        <end position="1554"/>
    </location>
</feature>
<evidence type="ECO:0000256" key="1">
    <source>
        <dbReference type="ARBA" id="ARBA00004141"/>
    </source>
</evidence>
<gene>
    <name evidence="11" type="ORF">PHYSODRAFT_341559</name>
</gene>
<evidence type="ECO:0000256" key="6">
    <source>
        <dbReference type="ARBA" id="ARBA00022989"/>
    </source>
</evidence>
<sequence>MQPAESGAPNATEGFVPTETQGPRIDILALRLDVTMGEDWAYMDSLRPPVYICLRRKVSDTAGYEPMALDGRVDKEDWAHVPWSDAFVDIEGPERKPAEHPLTRFKMMYDDDTLYVGAELIEPKIWGTITEKNSTMYHENDFEVFFNPDGSRHHYYELEVNCLNTIWELLLHRPYKDGYSIENPFNLVSLRSAVFVDGLTNSPETECVRWCVEMSWSLAELQQFDKLRFRSETGDPLRSSAGLQSGRATPRPPSASGHASRPALATTSTVAGDVWRVDFSRVQYELETVVNVDTQQLQYQKVPDKREDNIVWAATGVIDIHRPERWGYVFFSSENELPGGELELSSAMTGFLEERMAIERILDAVYYRQRAFHAFHGGFASRMETLYTDLASPTSSETSNTELKVWTEAFPLCELLRRYELDSPVISAKSDLHSNDPPAEQDKTVGKSAEVATPDGTHRKTSRHYAPALDQHDEDFDADFNAVPSEESVEETASPSTVKEVCTPPPPSPMLLEIQSLETRGLFSNFTVTEIGCESGEHLMAAGSQALHDHVANRLERSLGKPLRRVEVRFENVAVSVSAVVRDDSEVTSELPTLPNVVKTGILKMFAKKRVVEKQILRSVSGVLKPRTMTLVLGQPGSGKSSLMKLLSGKLSASRSVSVEGEVSYNGTPQEELRTRLPQFVTYVPQHDKHLPTLTVKETLEFAHACSGGELSKRDEQQPKHHSDVVIRQLGLENCQNTVVGDAMLRGVSGGERKRVTTGEMTFGKNDVMMDEISTGLDSAATLDIVSTIRSSVKQFSKTVVISLLQPSPEVFALFDDVMLLNDGYVMYHGPRDQALGYFESLGFKCPPHRDVADFLMDLGTDKQRQYETGPAPSTAEQFREAFEKSEICQRMLENLQTPVDPDLVRDHALHVAPLPEFHQNVWSGTWTLIRREMVVTIRDTAAVKSRFFMAILLGLFQGSTFYQFDDVDSQLVMGIAFKQRGANFFRVSSYVIARLVSQIPVGLMESLIFGSFMYWMCGFVPSAGGYLLFELVLFFVSMVTAALFFFVACASPNPNIAFPVTQLLQLFFVTFSGYVVTKDTIPDYMVWVYWLSPQDWGVRALAVNQYNDPRFLTCVYEGVDYYARYGMQAGEYLLSVYGVPTEKHWLWFALVFLAGLYVTLVLLSCLVLEHVRYENPTSSSLSESTTFEAPDEDGYGQLKTPKSGVTSDGNVVVAVPPTSNFVPVTLAFKDLWYSVPNPVNVKEDIDLLKGVSGFALPGTMTALMGSSGAGKTTLMDVIAGRKTGGKIRGEIMLNGHAATELAIRRSTGYCEQMDIHSDTATFREALTFSVFLRQGADTPDSQKYDSVNECLDLLDLNPIADQIIRGSSMEQMKRLTIGVELAAQPSVLFLDEPTSGLDARSAKLIMDGVRKVANTGRTIVCTIHQPSAVVFELFDRLLLLRRGGEMVYFGDLGAKASELVNYFEAIDGVAKLESGYNPATWMLEVIGAGVGNANADPTDFVALFKDSENNTTQAKFLSKRFVNLYWRTASYNLTRLIISVILGLLFGVTYIGADYSSYQGINSGMGMIFMAASYITFVTLSGVLPVTFQEHVVFYRERAGQTYSALWYFVGATIVEIPFFTFWFCLALLVLMQAYLGQLLIFLLPTVDVASVFGLLINTILILFTGMNPPAASLPRGYVWLYHAAPNKYTFASLTAIVFAA</sequence>
<dbReference type="Pfam" id="PF19055">
    <property type="entry name" value="ABC2_membrane_7"/>
    <property type="match status" value="1"/>
</dbReference>
<feature type="transmembrane region" description="Helical" evidence="9">
    <location>
        <begin position="1024"/>
        <end position="1050"/>
    </location>
</feature>
<dbReference type="PROSITE" id="PS50893">
    <property type="entry name" value="ABC_TRANSPORTER_2"/>
    <property type="match status" value="2"/>
</dbReference>
<feature type="transmembrane region" description="Helical" evidence="9">
    <location>
        <begin position="1146"/>
        <end position="1169"/>
    </location>
</feature>
<feature type="compositionally biased region" description="Basic and acidic residues" evidence="8">
    <location>
        <begin position="430"/>
        <end position="445"/>
    </location>
</feature>
<feature type="transmembrane region" description="Helical" evidence="9">
    <location>
        <begin position="1606"/>
        <end position="1634"/>
    </location>
</feature>
<evidence type="ECO:0000256" key="9">
    <source>
        <dbReference type="SAM" id="Phobius"/>
    </source>
</evidence>
<keyword evidence="5" id="KW-0067">ATP-binding</keyword>
<keyword evidence="4" id="KW-0547">Nucleotide-binding</keyword>
<dbReference type="SUPFAM" id="SSF49344">
    <property type="entry name" value="CBD9-like"/>
    <property type="match status" value="1"/>
</dbReference>
<dbReference type="GO" id="GO:0005524">
    <property type="term" value="F:ATP binding"/>
    <property type="evidence" value="ECO:0007669"/>
    <property type="project" value="UniProtKB-KW"/>
</dbReference>
<dbReference type="InterPro" id="IPR027417">
    <property type="entry name" value="P-loop_NTPase"/>
</dbReference>
<comment type="subcellular location">
    <subcellularLocation>
        <location evidence="1">Membrane</location>
        <topology evidence="1">Multi-pass membrane protein</topology>
    </subcellularLocation>
</comment>
<feature type="transmembrane region" description="Helical" evidence="9">
    <location>
        <begin position="1057"/>
        <end position="1077"/>
    </location>
</feature>
<feature type="transmembrane region" description="Helical" evidence="9">
    <location>
        <begin position="1566"/>
        <end position="1585"/>
    </location>
</feature>
<dbReference type="Pfam" id="PF06452">
    <property type="entry name" value="CBM9_1"/>
    <property type="match status" value="1"/>
</dbReference>
<dbReference type="GeneID" id="20648105"/>
<dbReference type="SUPFAM" id="SSF52540">
    <property type="entry name" value="P-loop containing nucleoside triphosphate hydrolases"/>
    <property type="match status" value="2"/>
</dbReference>
<dbReference type="SMR" id="G5ADN6"/>
<evidence type="ECO:0000256" key="2">
    <source>
        <dbReference type="ARBA" id="ARBA00022448"/>
    </source>
</evidence>
<dbReference type="GO" id="GO:0016052">
    <property type="term" value="P:carbohydrate catabolic process"/>
    <property type="evidence" value="ECO:0007669"/>
    <property type="project" value="InterPro"/>
</dbReference>
<dbReference type="InterPro" id="IPR003593">
    <property type="entry name" value="AAA+_ATPase"/>
</dbReference>
<feature type="domain" description="ABC transporter" evidence="10">
    <location>
        <begin position="1227"/>
        <end position="1468"/>
    </location>
</feature>